<proteinExistence type="predicted"/>
<reference evidence="1" key="2">
    <citation type="journal article" date="2020" name="Nat. Commun.">
        <title>Large-scale genome sequencing of mycorrhizal fungi provides insights into the early evolution of symbiotic traits.</title>
        <authorList>
            <person name="Miyauchi S."/>
            <person name="Kiss E."/>
            <person name="Kuo A."/>
            <person name="Drula E."/>
            <person name="Kohler A."/>
            <person name="Sanchez-Garcia M."/>
            <person name="Morin E."/>
            <person name="Andreopoulos B."/>
            <person name="Barry K.W."/>
            <person name="Bonito G."/>
            <person name="Buee M."/>
            <person name="Carver A."/>
            <person name="Chen C."/>
            <person name="Cichocki N."/>
            <person name="Clum A."/>
            <person name="Culley D."/>
            <person name="Crous P.W."/>
            <person name="Fauchery L."/>
            <person name="Girlanda M."/>
            <person name="Hayes R.D."/>
            <person name="Keri Z."/>
            <person name="LaButti K."/>
            <person name="Lipzen A."/>
            <person name="Lombard V."/>
            <person name="Magnuson J."/>
            <person name="Maillard F."/>
            <person name="Murat C."/>
            <person name="Nolan M."/>
            <person name="Ohm R.A."/>
            <person name="Pangilinan J."/>
            <person name="Pereira M.F."/>
            <person name="Perotto S."/>
            <person name="Peter M."/>
            <person name="Pfister S."/>
            <person name="Riley R."/>
            <person name="Sitrit Y."/>
            <person name="Stielow J.B."/>
            <person name="Szollosi G."/>
            <person name="Zifcakova L."/>
            <person name="Stursova M."/>
            <person name="Spatafora J.W."/>
            <person name="Tedersoo L."/>
            <person name="Vaario L.M."/>
            <person name="Yamada A."/>
            <person name="Yan M."/>
            <person name="Wang P."/>
            <person name="Xu J."/>
            <person name="Bruns T."/>
            <person name="Baldrian P."/>
            <person name="Vilgalys R."/>
            <person name="Dunand C."/>
            <person name="Henrissat B."/>
            <person name="Grigoriev I.V."/>
            <person name="Hibbett D."/>
            <person name="Nagy L.G."/>
            <person name="Martin F.M."/>
        </authorList>
    </citation>
    <scope>NUCLEOTIDE SEQUENCE</scope>
    <source>
        <strain evidence="1">Prilba</strain>
    </source>
</reference>
<dbReference type="EMBL" id="WHVB01000024">
    <property type="protein sequence ID" value="KAF8470960.1"/>
    <property type="molecule type" value="Genomic_DNA"/>
</dbReference>
<organism evidence="1 2">
    <name type="scientific">Russula ochroleuca</name>
    <dbReference type="NCBI Taxonomy" id="152965"/>
    <lineage>
        <taxon>Eukaryota</taxon>
        <taxon>Fungi</taxon>
        <taxon>Dikarya</taxon>
        <taxon>Basidiomycota</taxon>
        <taxon>Agaricomycotina</taxon>
        <taxon>Agaricomycetes</taxon>
        <taxon>Russulales</taxon>
        <taxon>Russulaceae</taxon>
        <taxon>Russula</taxon>
    </lineage>
</organism>
<dbReference type="GO" id="GO:0017150">
    <property type="term" value="F:tRNA dihydrouridine synthase activity"/>
    <property type="evidence" value="ECO:0007669"/>
    <property type="project" value="TreeGrafter"/>
</dbReference>
<comment type="caution">
    <text evidence="1">The sequence shown here is derived from an EMBL/GenBank/DDBJ whole genome shotgun (WGS) entry which is preliminary data.</text>
</comment>
<evidence type="ECO:0000313" key="1">
    <source>
        <dbReference type="EMBL" id="KAF8470960.1"/>
    </source>
</evidence>
<accession>A0A9P5MR31</accession>
<dbReference type="OrthoDB" id="2989959at2759"/>
<name>A0A9P5MR31_9AGAM</name>
<evidence type="ECO:0000313" key="2">
    <source>
        <dbReference type="Proteomes" id="UP000759537"/>
    </source>
</evidence>
<protein>
    <recommendedName>
        <fullName evidence="3">DUS-like FMN-binding domain-containing protein</fullName>
    </recommendedName>
</protein>
<keyword evidence="2" id="KW-1185">Reference proteome</keyword>
<dbReference type="AlphaFoldDB" id="A0A9P5MR31"/>
<sequence>IFGCGDASAQDYWSKVESSGIDGVMISGDALIRPWSFTKIKEWREWDSSRERLELVRKVAHLGTPKLTSYPTDTAGVNTARCHLCEALSFHYCYVPIGLLECLPPQVDGRAP</sequence>
<feature type="non-terminal residue" evidence="1">
    <location>
        <position position="1"/>
    </location>
</feature>
<feature type="non-terminal residue" evidence="1">
    <location>
        <position position="112"/>
    </location>
</feature>
<gene>
    <name evidence="1" type="ORF">DFH94DRAFT_811469</name>
</gene>
<reference evidence="1" key="1">
    <citation type="submission" date="2019-10" db="EMBL/GenBank/DDBJ databases">
        <authorList>
            <consortium name="DOE Joint Genome Institute"/>
            <person name="Kuo A."/>
            <person name="Miyauchi S."/>
            <person name="Kiss E."/>
            <person name="Drula E."/>
            <person name="Kohler A."/>
            <person name="Sanchez-Garcia M."/>
            <person name="Andreopoulos B."/>
            <person name="Barry K.W."/>
            <person name="Bonito G."/>
            <person name="Buee M."/>
            <person name="Carver A."/>
            <person name="Chen C."/>
            <person name="Cichocki N."/>
            <person name="Clum A."/>
            <person name="Culley D."/>
            <person name="Crous P.W."/>
            <person name="Fauchery L."/>
            <person name="Girlanda M."/>
            <person name="Hayes R."/>
            <person name="Keri Z."/>
            <person name="LaButti K."/>
            <person name="Lipzen A."/>
            <person name="Lombard V."/>
            <person name="Magnuson J."/>
            <person name="Maillard F."/>
            <person name="Morin E."/>
            <person name="Murat C."/>
            <person name="Nolan M."/>
            <person name="Ohm R."/>
            <person name="Pangilinan J."/>
            <person name="Pereira M."/>
            <person name="Perotto S."/>
            <person name="Peter M."/>
            <person name="Riley R."/>
            <person name="Sitrit Y."/>
            <person name="Stielow B."/>
            <person name="Szollosi G."/>
            <person name="Zifcakova L."/>
            <person name="Stursova M."/>
            <person name="Spatafora J.W."/>
            <person name="Tedersoo L."/>
            <person name="Vaario L.-M."/>
            <person name="Yamada A."/>
            <person name="Yan M."/>
            <person name="Wang P."/>
            <person name="Xu J."/>
            <person name="Bruns T."/>
            <person name="Baldrian P."/>
            <person name="Vilgalys R."/>
            <person name="Henrissat B."/>
            <person name="Grigoriev I.V."/>
            <person name="Hibbett D."/>
            <person name="Nagy L.G."/>
            <person name="Martin F.M."/>
        </authorList>
    </citation>
    <scope>NUCLEOTIDE SEQUENCE</scope>
    <source>
        <strain evidence="1">Prilba</strain>
    </source>
</reference>
<dbReference type="PANTHER" id="PTHR45846:SF1">
    <property type="entry name" value="TRNA-DIHYDROURIDINE(47) SYNTHASE [NAD(P)(+)]-LIKE"/>
    <property type="match status" value="1"/>
</dbReference>
<dbReference type="Proteomes" id="UP000759537">
    <property type="component" value="Unassembled WGS sequence"/>
</dbReference>
<dbReference type="SUPFAM" id="SSF51395">
    <property type="entry name" value="FMN-linked oxidoreductases"/>
    <property type="match status" value="1"/>
</dbReference>
<dbReference type="GO" id="GO:0003723">
    <property type="term" value="F:RNA binding"/>
    <property type="evidence" value="ECO:0007669"/>
    <property type="project" value="TreeGrafter"/>
</dbReference>
<dbReference type="PANTHER" id="PTHR45846">
    <property type="entry name" value="TRNA-DIHYDROURIDINE(47) SYNTHASE [NAD(P)(+)]-LIKE"/>
    <property type="match status" value="1"/>
</dbReference>
<evidence type="ECO:0008006" key="3">
    <source>
        <dbReference type="Google" id="ProtNLM"/>
    </source>
</evidence>